<sequence length="674" mass="75120">MKTRKASGKKRKNPSPKNGKKKKAKKVVRKKFKFSDKPISDLQVKEMHDLLLLLGVDRKYLTRKKDLIKYCAIYNEDVVEGWNNIRQFIDDLNQDELPAGNDRQEPTFVSRFPEGRELLSSEIKARKEVVKLLVDSGILPSKAQLEDIMDPDVVVFLTGFPVDTSLAVLGFIRNLCNVQGNSFAASMPPLIAAMISLKRSGLKVIHLDILNKAFKWNKCKEKDPWSDHEEGMKDFAQRIMDCGFASIFSAGHLATDRLRKHKSQEDGIFCELFHDRHAFTLSNDAKTLVFTGCHPQNLLKTSTGAACINAGNWDRSMDCLVHYMRGKFQPGVGPVFQFVSRCEGFPWTETAKDFAKQVRAIELNRGEAFPYEHLPDALKGALVIEGYSNQEACDEYKDYGKDAKAQNFVSAVTVLVSIYGRRGGLVGAASEGYDPISGNSIRMMKLGAHRSTSASLQAPFVLCRHNGNESKVQLTVSQTHGLMITLSSAVVKKLGIQGVPLRSDGRFMRQIFFFDSEGDEVELVEIKRITGSQPIIKHLAENYGQVVWAGFKLRSSERENKDKKKAFEEISITLANVEKSDDEENETKEERSVGSDVLEGSKITVTWEDGTFPCVVRCNGSDLEVVSANDAFPGTFGFNPDLDDWVFTPGVKQPVGGRFADDEGTVPGGDDDQF</sequence>
<reference evidence="3" key="1">
    <citation type="journal article" date="2023" name="Commun. Biol.">
        <title>Genome analysis of Parmales, the sister group of diatoms, reveals the evolutionary specialization of diatoms from phago-mixotrophs to photoautotrophs.</title>
        <authorList>
            <person name="Ban H."/>
            <person name="Sato S."/>
            <person name="Yoshikawa S."/>
            <person name="Yamada K."/>
            <person name="Nakamura Y."/>
            <person name="Ichinomiya M."/>
            <person name="Sato N."/>
            <person name="Blanc-Mathieu R."/>
            <person name="Endo H."/>
            <person name="Kuwata A."/>
            <person name="Ogata H."/>
        </authorList>
    </citation>
    <scope>NUCLEOTIDE SEQUENCE [LARGE SCALE GENOMIC DNA]</scope>
</reference>
<feature type="region of interest" description="Disordered" evidence="1">
    <location>
        <begin position="653"/>
        <end position="674"/>
    </location>
</feature>
<protein>
    <submittedName>
        <fullName evidence="2">Uncharacterized protein</fullName>
    </submittedName>
</protein>
<proteinExistence type="predicted"/>
<feature type="non-terminal residue" evidence="2">
    <location>
        <position position="674"/>
    </location>
</feature>
<accession>A0A9W7GAV8</accession>
<evidence type="ECO:0000256" key="1">
    <source>
        <dbReference type="SAM" id="MobiDB-lite"/>
    </source>
</evidence>
<evidence type="ECO:0000313" key="2">
    <source>
        <dbReference type="EMBL" id="GMI38920.1"/>
    </source>
</evidence>
<comment type="caution">
    <text evidence="2">The sequence shown here is derived from an EMBL/GenBank/DDBJ whole genome shotgun (WGS) entry which is preliminary data.</text>
</comment>
<name>A0A9W7GAV8_9STRA</name>
<dbReference type="Proteomes" id="UP001165065">
    <property type="component" value="Unassembled WGS sequence"/>
</dbReference>
<gene>
    <name evidence="2" type="ORF">TrCOL_g9183</name>
</gene>
<feature type="region of interest" description="Disordered" evidence="1">
    <location>
        <begin position="1"/>
        <end position="27"/>
    </location>
</feature>
<dbReference type="EMBL" id="BRYA01001099">
    <property type="protein sequence ID" value="GMI38920.1"/>
    <property type="molecule type" value="Genomic_DNA"/>
</dbReference>
<evidence type="ECO:0000313" key="3">
    <source>
        <dbReference type="Proteomes" id="UP001165065"/>
    </source>
</evidence>
<dbReference type="OrthoDB" id="10595567at2759"/>
<keyword evidence="3" id="KW-1185">Reference proteome</keyword>
<dbReference type="AlphaFoldDB" id="A0A9W7GAV8"/>
<organism evidence="2 3">
    <name type="scientific">Triparma columacea</name>
    <dbReference type="NCBI Taxonomy" id="722753"/>
    <lineage>
        <taxon>Eukaryota</taxon>
        <taxon>Sar</taxon>
        <taxon>Stramenopiles</taxon>
        <taxon>Ochrophyta</taxon>
        <taxon>Bolidophyceae</taxon>
        <taxon>Parmales</taxon>
        <taxon>Triparmaceae</taxon>
        <taxon>Triparma</taxon>
    </lineage>
</organism>